<keyword evidence="1" id="KW-0812">Transmembrane</keyword>
<keyword evidence="1" id="KW-0472">Membrane</keyword>
<evidence type="ECO:0000313" key="2">
    <source>
        <dbReference type="EMBL" id="PMR82257.1"/>
    </source>
</evidence>
<dbReference type="InterPro" id="IPR012902">
    <property type="entry name" value="N_methyl_site"/>
</dbReference>
<gene>
    <name evidence="2" type="ORF">C1H70_03475</name>
</gene>
<organism evidence="2 3">
    <name type="scientific">Halomonas urumqiensis</name>
    <dbReference type="NCBI Taxonomy" id="1684789"/>
    <lineage>
        <taxon>Bacteria</taxon>
        <taxon>Pseudomonadati</taxon>
        <taxon>Pseudomonadota</taxon>
        <taxon>Gammaproteobacteria</taxon>
        <taxon>Oceanospirillales</taxon>
        <taxon>Halomonadaceae</taxon>
        <taxon>Halomonas</taxon>
    </lineage>
</organism>
<dbReference type="InterPro" id="IPR045584">
    <property type="entry name" value="Pilin-like"/>
</dbReference>
<keyword evidence="1" id="KW-1133">Transmembrane helix</keyword>
<evidence type="ECO:0000313" key="3">
    <source>
        <dbReference type="Proteomes" id="UP000235547"/>
    </source>
</evidence>
<evidence type="ECO:0008006" key="4">
    <source>
        <dbReference type="Google" id="ProtNLM"/>
    </source>
</evidence>
<dbReference type="Pfam" id="PF07963">
    <property type="entry name" value="N_methyl"/>
    <property type="match status" value="1"/>
</dbReference>
<dbReference type="SUPFAM" id="SSF54523">
    <property type="entry name" value="Pili subunits"/>
    <property type="match status" value="1"/>
</dbReference>
<name>A0A2N7UP84_9GAMM</name>
<dbReference type="PROSITE" id="PS00409">
    <property type="entry name" value="PROKAR_NTER_METHYL"/>
    <property type="match status" value="1"/>
</dbReference>
<evidence type="ECO:0000256" key="1">
    <source>
        <dbReference type="SAM" id="Phobius"/>
    </source>
</evidence>
<protein>
    <recommendedName>
        <fullName evidence="4">Prepilin-type N-terminal cleavage/methylation domain-containing protein</fullName>
    </recommendedName>
</protein>
<dbReference type="Proteomes" id="UP000235547">
    <property type="component" value="Unassembled WGS sequence"/>
</dbReference>
<reference evidence="2 3" key="1">
    <citation type="submission" date="2018-01" db="EMBL/GenBank/DDBJ databases">
        <title>Halomonas endophytica sp. nov., isolated from storage liquid in the stems of Populus euphratica.</title>
        <authorList>
            <person name="Chen C."/>
        </authorList>
    </citation>
    <scope>NUCLEOTIDE SEQUENCE [LARGE SCALE GENOMIC DNA]</scope>
    <source>
        <strain evidence="2 3">BZ-SZ-XJ27</strain>
    </source>
</reference>
<dbReference type="EMBL" id="PNRG01000005">
    <property type="protein sequence ID" value="PMR82257.1"/>
    <property type="molecule type" value="Genomic_DNA"/>
</dbReference>
<dbReference type="NCBIfam" id="TIGR02532">
    <property type="entry name" value="IV_pilin_GFxxxE"/>
    <property type="match status" value="1"/>
</dbReference>
<keyword evidence="3" id="KW-1185">Reference proteome</keyword>
<comment type="caution">
    <text evidence="2">The sequence shown here is derived from an EMBL/GenBank/DDBJ whole genome shotgun (WGS) entry which is preliminary data.</text>
</comment>
<accession>A0A2N7UP84</accession>
<proteinExistence type="predicted"/>
<dbReference type="AlphaFoldDB" id="A0A2N7UP84"/>
<feature type="transmembrane region" description="Helical" evidence="1">
    <location>
        <begin position="64"/>
        <end position="92"/>
    </location>
</feature>
<sequence length="267" mass="28687">MAAPGEPRALVDGTGRAGHRACRLRDSCHGQLGGRWAAASGRAEHPETPAGVSMNRGAQRGLTLVEVLVALVITGVVLGAAFGGLHVAVAAWESGNRHGEWAREERLVEQWIVRQLAAARHLPLNPAATASPPVVFSGSAEAMTLVAPLAAHHGPPGLRLIHLQVDPRAATLSVAYPLWGQQEQDSQVDETTRRVLLEESLESVRFAYFGRRSADDALAWHDDWRDSSRLPRAVRIVIEPSAESLRPALTLSTRLEAHAGNEGEARP</sequence>